<gene>
    <name evidence="3" type="ORF">Acr_28g0011690</name>
</gene>
<proteinExistence type="predicted"/>
<protein>
    <submittedName>
        <fullName evidence="3">Uncharacterized protein</fullName>
    </submittedName>
</protein>
<keyword evidence="2" id="KW-0812">Transmembrane</keyword>
<dbReference type="EMBL" id="BJWL01000028">
    <property type="protein sequence ID" value="GFZ20464.1"/>
    <property type="molecule type" value="Genomic_DNA"/>
</dbReference>
<dbReference type="PANTHER" id="PTHR36721:SF15">
    <property type="entry name" value="EN_SPM-LIKE TRANSPOSON PROTEIN"/>
    <property type="match status" value="1"/>
</dbReference>
<accession>A0A7J0HCK4</accession>
<dbReference type="PANTHER" id="PTHR36721">
    <property type="entry name" value="PROLINE-RICH FAMILY PROTEIN"/>
    <property type="match status" value="1"/>
</dbReference>
<evidence type="ECO:0000256" key="2">
    <source>
        <dbReference type="SAM" id="Phobius"/>
    </source>
</evidence>
<keyword evidence="2" id="KW-0472">Membrane</keyword>
<feature type="compositionally biased region" description="Basic residues" evidence="1">
    <location>
        <begin position="112"/>
        <end position="121"/>
    </location>
</feature>
<dbReference type="Proteomes" id="UP000585474">
    <property type="component" value="Unassembled WGS sequence"/>
</dbReference>
<keyword evidence="2" id="KW-1133">Transmembrane helix</keyword>
<reference evidence="3 4" key="1">
    <citation type="submission" date="2019-07" db="EMBL/GenBank/DDBJ databases">
        <title>De Novo Assembly of kiwifruit Actinidia rufa.</title>
        <authorList>
            <person name="Sugita-Konishi S."/>
            <person name="Sato K."/>
            <person name="Mori E."/>
            <person name="Abe Y."/>
            <person name="Kisaki G."/>
            <person name="Hamano K."/>
            <person name="Suezawa K."/>
            <person name="Otani M."/>
            <person name="Fukuda T."/>
            <person name="Manabe T."/>
            <person name="Gomi K."/>
            <person name="Tabuchi M."/>
            <person name="Akimitsu K."/>
            <person name="Kataoka I."/>
        </authorList>
    </citation>
    <scope>NUCLEOTIDE SEQUENCE [LARGE SCALE GENOMIC DNA]</scope>
    <source>
        <strain evidence="4">cv. Fuchu</strain>
    </source>
</reference>
<name>A0A7J0HCK4_9ERIC</name>
<evidence type="ECO:0000313" key="4">
    <source>
        <dbReference type="Proteomes" id="UP000585474"/>
    </source>
</evidence>
<feature type="compositionally biased region" description="Low complexity" evidence="1">
    <location>
        <begin position="144"/>
        <end position="159"/>
    </location>
</feature>
<sequence>MEEPTEPAKEGIGATGEDIIDWAVGGDRHTNRIGGQHKCYYGEEEEQGVQYNNCYMCMIEERKKFLQWGDSTDLQSLFSSRFSHYNSRNLQIRRIPPRLQPPTPAPASLRHLNPHRQRVLRPRRDCVLHRPLPGLHGSLPTPSPANKSPSPAPSAPGDAGTVKSHVNDGGEEQNESSGGLGGGQKAGIALGVVAGVCLVALGGILYRKRQQNIQRSQHGYAARRDIL</sequence>
<feature type="transmembrane region" description="Helical" evidence="2">
    <location>
        <begin position="186"/>
        <end position="206"/>
    </location>
</feature>
<organism evidence="3 4">
    <name type="scientific">Actinidia rufa</name>
    <dbReference type="NCBI Taxonomy" id="165716"/>
    <lineage>
        <taxon>Eukaryota</taxon>
        <taxon>Viridiplantae</taxon>
        <taxon>Streptophyta</taxon>
        <taxon>Embryophyta</taxon>
        <taxon>Tracheophyta</taxon>
        <taxon>Spermatophyta</taxon>
        <taxon>Magnoliopsida</taxon>
        <taxon>eudicotyledons</taxon>
        <taxon>Gunneridae</taxon>
        <taxon>Pentapetalae</taxon>
        <taxon>asterids</taxon>
        <taxon>Ericales</taxon>
        <taxon>Actinidiaceae</taxon>
        <taxon>Actinidia</taxon>
    </lineage>
</organism>
<dbReference type="AlphaFoldDB" id="A0A7J0HCK4"/>
<feature type="region of interest" description="Disordered" evidence="1">
    <location>
        <begin position="93"/>
        <end position="182"/>
    </location>
</feature>
<comment type="caution">
    <text evidence="3">The sequence shown here is derived from an EMBL/GenBank/DDBJ whole genome shotgun (WGS) entry which is preliminary data.</text>
</comment>
<evidence type="ECO:0000313" key="3">
    <source>
        <dbReference type="EMBL" id="GFZ20464.1"/>
    </source>
</evidence>
<keyword evidence="4" id="KW-1185">Reference proteome</keyword>
<evidence type="ECO:0000256" key="1">
    <source>
        <dbReference type="SAM" id="MobiDB-lite"/>
    </source>
</evidence>